<dbReference type="KEGG" id="rpla:A4Z71_05335"/>
<feature type="transmembrane region" description="Helical" evidence="1">
    <location>
        <begin position="486"/>
        <end position="505"/>
    </location>
</feature>
<dbReference type="SUPFAM" id="SSF53448">
    <property type="entry name" value="Nucleotide-diphospho-sugar transferases"/>
    <property type="match status" value="1"/>
</dbReference>
<dbReference type="PANTHER" id="PTHR43685">
    <property type="entry name" value="GLYCOSYLTRANSFERASE"/>
    <property type="match status" value="1"/>
</dbReference>
<dbReference type="STRING" id="535712.A4Z71_05335"/>
<keyword evidence="3" id="KW-1185">Reference proteome</keyword>
<dbReference type="InterPro" id="IPR029044">
    <property type="entry name" value="Nucleotide-diphossugar_trans"/>
</dbReference>
<dbReference type="OrthoDB" id="3734530at2"/>
<feature type="transmembrane region" description="Helical" evidence="1">
    <location>
        <begin position="517"/>
        <end position="550"/>
    </location>
</feature>
<feature type="transmembrane region" description="Helical" evidence="1">
    <location>
        <begin position="645"/>
        <end position="664"/>
    </location>
</feature>
<protein>
    <recommendedName>
        <fullName evidence="4">Glycosyltransferase 2-like domain-containing protein</fullName>
    </recommendedName>
</protein>
<keyword evidence="1" id="KW-0812">Transmembrane</keyword>
<evidence type="ECO:0000256" key="1">
    <source>
        <dbReference type="SAM" id="Phobius"/>
    </source>
</evidence>
<dbReference type="AlphaFoldDB" id="A0A1D9DZY5"/>
<dbReference type="InterPro" id="IPR050834">
    <property type="entry name" value="Glycosyltransf_2"/>
</dbReference>
<organism evidence="2 3">
    <name type="scientific">Candidatus Rhodoluna planktonica</name>
    <dbReference type="NCBI Taxonomy" id="535712"/>
    <lineage>
        <taxon>Bacteria</taxon>
        <taxon>Bacillati</taxon>
        <taxon>Actinomycetota</taxon>
        <taxon>Actinomycetes</taxon>
        <taxon>Micrococcales</taxon>
        <taxon>Microbacteriaceae</taxon>
        <taxon>Luna cluster</taxon>
        <taxon>Luna-1 subcluster</taxon>
        <taxon>Rhodoluna</taxon>
    </lineage>
</organism>
<feature type="transmembrane region" description="Helical" evidence="1">
    <location>
        <begin position="615"/>
        <end position="638"/>
    </location>
</feature>
<dbReference type="Proteomes" id="UP000243784">
    <property type="component" value="Chromosome"/>
</dbReference>
<feature type="transmembrane region" description="Helical" evidence="1">
    <location>
        <begin position="557"/>
        <end position="578"/>
    </location>
</feature>
<sequence length="942" mass="101405">MKPFVTAIVVSHDAADFLNQTLAALARQTVVPDRIFVVDSSSQKPTVAENIALISVPRKSDLPSSIAAALEAAPSQAGEWLWLLHDDSAPMPDCLEQLLLAAEKSPSARQLGPKQLEWHNPRIIAQQGLTLTRTGRLFSLVRGELDQAQHDQVDDVLAVGTAGTLILRESYEELGGLDDRAPALAQDLDFSIRLRRAGNRVIVVPDAKIRHATLSLNQKRERRWLAGSPKTASRRAEIHLQLVHQPILMALLVWLSLPFIGLFRAIARVFNKTPNLLWGELSAAIWGFFSLPLRLSARRKNTGIALKRMRGLRASEQQVRSSRKAQSEFFEEQLTIEKFENGEVAEQKSFLASGAGWLTLGILVASWQFFPAAVAINGAAVRPLAANWFNLFDSAGASFQNLGFGLWAPSDPFNWVLLAIGSLTFWQPSIALVLLVFLTKALAFISAWFWLSLWLNKAWQKNLAALVYALFPALGVAVAEGRIPVLLVWILLPVFLLGLAKITGWRAEPITVARTYTWVAISGLSLAAIAAANFAIGLVLIAAVAVLALVKIRKFGFLIWVPLPLAAIFSPTVIFYLFGLANPVALLADPSTPLVASESAWGNQLLFGAEVGPDFGFGTIGNFASIAILLIAAVALFARNTAATVLAASMSLGAVGLIWLARQIRVPVVGTDSQSMFDQEITNSTLPATAVLALAVALLVGVAMQSSKKAALASATVSLAILPILATSILLVPKFASGSDQVSPALVLAESNSGSNLKMLVVSPTQIESAVQYAAALVDGDGVQLEELSLVYRMALTTPTLGLAADDPRWLEIAAQRELHANLVANLVSANNSDLADILRSGQIGYVLVPDQDTELARNLGVSLDSIKELESVGETPFGWLWRVRDPNPVLLAGSEPQSRWSLTKAGQLGILAGFILLALPAGRSGARRERDSQIFVEGVEE</sequence>
<dbReference type="PANTHER" id="PTHR43685:SF3">
    <property type="entry name" value="SLR2126 PROTEIN"/>
    <property type="match status" value="1"/>
</dbReference>
<feature type="transmembrane region" description="Helical" evidence="1">
    <location>
        <begin position="247"/>
        <end position="270"/>
    </location>
</feature>
<feature type="transmembrane region" description="Helical" evidence="1">
    <location>
        <begin position="710"/>
        <end position="732"/>
    </location>
</feature>
<proteinExistence type="predicted"/>
<dbReference type="RefSeq" id="WP_070954881.1">
    <property type="nucleotide sequence ID" value="NZ_CP015208.1"/>
</dbReference>
<keyword evidence="1" id="KW-1133">Transmembrane helix</keyword>
<dbReference type="EMBL" id="CP015208">
    <property type="protein sequence ID" value="AOY56375.1"/>
    <property type="molecule type" value="Genomic_DNA"/>
</dbReference>
<dbReference type="Pfam" id="PF13641">
    <property type="entry name" value="Glyco_tranf_2_3"/>
    <property type="match status" value="1"/>
</dbReference>
<evidence type="ECO:0000313" key="3">
    <source>
        <dbReference type="Proteomes" id="UP000243784"/>
    </source>
</evidence>
<evidence type="ECO:0008006" key="4">
    <source>
        <dbReference type="Google" id="ProtNLM"/>
    </source>
</evidence>
<accession>A0A1D9DZY5</accession>
<gene>
    <name evidence="2" type="ORF">A4Z71_05335</name>
</gene>
<feature type="transmembrane region" description="Helical" evidence="1">
    <location>
        <begin position="430"/>
        <end position="451"/>
    </location>
</feature>
<evidence type="ECO:0000313" key="2">
    <source>
        <dbReference type="EMBL" id="AOY56375.1"/>
    </source>
</evidence>
<dbReference type="Gene3D" id="3.90.550.10">
    <property type="entry name" value="Spore Coat Polysaccharide Biosynthesis Protein SpsA, Chain A"/>
    <property type="match status" value="1"/>
</dbReference>
<name>A0A1D9DZY5_9MICO</name>
<keyword evidence="1" id="KW-0472">Membrane</keyword>
<feature type="transmembrane region" description="Helical" evidence="1">
    <location>
        <begin position="463"/>
        <end position="479"/>
    </location>
</feature>
<feature type="transmembrane region" description="Helical" evidence="1">
    <location>
        <begin position="684"/>
        <end position="703"/>
    </location>
</feature>
<reference evidence="2 3" key="1">
    <citation type="journal article" date="2016" name="Biochim. Biophys. Acta">
        <title>Photochemical characterization of actinorhodopsin and its functional existence in the natural host.</title>
        <authorList>
            <person name="Nakamura S."/>
            <person name="Kikukawa T."/>
            <person name="Tamogami J."/>
            <person name="Kamiya M."/>
            <person name="Aizawa T."/>
            <person name="Hahn M.W."/>
            <person name="Ihara K."/>
            <person name="Kamo N."/>
            <person name="Demura M."/>
        </authorList>
    </citation>
    <scope>NUCLEOTIDE SEQUENCE [LARGE SCALE GENOMIC DNA]</scope>
    <source>
        <strain evidence="2 3">MWH-Dar1</strain>
    </source>
</reference>